<dbReference type="Pfam" id="PF00385">
    <property type="entry name" value="Chromo"/>
    <property type="match status" value="1"/>
</dbReference>
<feature type="domain" description="Chromo" evidence="3">
    <location>
        <begin position="59"/>
        <end position="108"/>
    </location>
</feature>
<dbReference type="CDD" id="cd00024">
    <property type="entry name" value="CD_CSD"/>
    <property type="match status" value="1"/>
</dbReference>
<reference evidence="4" key="1">
    <citation type="submission" date="2021-03" db="EMBL/GenBank/DDBJ databases">
        <title>Draft genome sequence of rust myrtle Austropuccinia psidii MF-1, a brazilian biotype.</title>
        <authorList>
            <person name="Quecine M.C."/>
            <person name="Pachon D.M.R."/>
            <person name="Bonatelli M.L."/>
            <person name="Correr F.H."/>
            <person name="Franceschini L.M."/>
            <person name="Leite T.F."/>
            <person name="Margarido G.R.A."/>
            <person name="Almeida C.A."/>
            <person name="Ferrarezi J.A."/>
            <person name="Labate C.A."/>
        </authorList>
    </citation>
    <scope>NUCLEOTIDE SEQUENCE</scope>
    <source>
        <strain evidence="4">MF-1</strain>
    </source>
</reference>
<keyword evidence="2" id="KW-0539">Nucleus</keyword>
<evidence type="ECO:0000256" key="1">
    <source>
        <dbReference type="ARBA" id="ARBA00004123"/>
    </source>
</evidence>
<evidence type="ECO:0000259" key="3">
    <source>
        <dbReference type="PROSITE" id="PS50013"/>
    </source>
</evidence>
<evidence type="ECO:0000313" key="4">
    <source>
        <dbReference type="EMBL" id="MBW0465242.1"/>
    </source>
</evidence>
<dbReference type="PROSITE" id="PS50013">
    <property type="entry name" value="CHROMO_2"/>
    <property type="match status" value="1"/>
</dbReference>
<organism evidence="4 5">
    <name type="scientific">Austropuccinia psidii MF-1</name>
    <dbReference type="NCBI Taxonomy" id="1389203"/>
    <lineage>
        <taxon>Eukaryota</taxon>
        <taxon>Fungi</taxon>
        <taxon>Dikarya</taxon>
        <taxon>Basidiomycota</taxon>
        <taxon>Pucciniomycotina</taxon>
        <taxon>Pucciniomycetes</taxon>
        <taxon>Pucciniales</taxon>
        <taxon>Sphaerophragmiaceae</taxon>
        <taxon>Austropuccinia</taxon>
    </lineage>
</organism>
<dbReference type="GO" id="GO:0005634">
    <property type="term" value="C:nucleus"/>
    <property type="evidence" value="ECO:0007669"/>
    <property type="project" value="UniProtKB-SubCell"/>
</dbReference>
<evidence type="ECO:0000313" key="5">
    <source>
        <dbReference type="Proteomes" id="UP000765509"/>
    </source>
</evidence>
<dbReference type="InterPro" id="IPR051219">
    <property type="entry name" value="Heterochromatin_chromo-domain"/>
</dbReference>
<comment type="subcellular location">
    <subcellularLocation>
        <location evidence="1">Nucleus</location>
    </subcellularLocation>
</comment>
<proteinExistence type="predicted"/>
<keyword evidence="5" id="KW-1185">Reference proteome</keyword>
<dbReference type="AlphaFoldDB" id="A0A9Q3BHV5"/>
<dbReference type="EMBL" id="AVOT02000985">
    <property type="protein sequence ID" value="MBW0465242.1"/>
    <property type="molecule type" value="Genomic_DNA"/>
</dbReference>
<dbReference type="Proteomes" id="UP000765509">
    <property type="component" value="Unassembled WGS sequence"/>
</dbReference>
<name>A0A9Q3BHV5_9BASI</name>
<dbReference type="Gene3D" id="2.40.50.40">
    <property type="match status" value="1"/>
</dbReference>
<dbReference type="PANTHER" id="PTHR22812">
    <property type="entry name" value="CHROMOBOX PROTEIN"/>
    <property type="match status" value="1"/>
</dbReference>
<dbReference type="OrthoDB" id="2630497at2759"/>
<dbReference type="InterPro" id="IPR023780">
    <property type="entry name" value="Chromo_domain"/>
</dbReference>
<comment type="caution">
    <text evidence="4">The sequence shown here is derived from an EMBL/GenBank/DDBJ whole genome shotgun (WGS) entry which is preliminary data.</text>
</comment>
<dbReference type="InterPro" id="IPR016197">
    <property type="entry name" value="Chromo-like_dom_sf"/>
</dbReference>
<gene>
    <name evidence="4" type="ORF">O181_004957</name>
</gene>
<accession>A0A9Q3BHV5</accession>
<dbReference type="GO" id="GO:0006338">
    <property type="term" value="P:chromatin remodeling"/>
    <property type="evidence" value="ECO:0007669"/>
    <property type="project" value="UniProtKB-ARBA"/>
</dbReference>
<protein>
    <recommendedName>
        <fullName evidence="3">Chromo domain-containing protein</fullName>
    </recommendedName>
</protein>
<dbReference type="SUPFAM" id="SSF54160">
    <property type="entry name" value="Chromo domain-like"/>
    <property type="match status" value="1"/>
</dbReference>
<sequence>MVVPFSNLEESQYSCLPSQWKSIHPVFHISTLEPVNTSTIPSQHQEPYPPIIMEEKEEWEFYQILDSKIKRRNLWYFVEWKGFSQDPKRSTWESIQNLRNCHELVNEFNSLYPENAGPNPSTV</sequence>
<evidence type="ECO:0000256" key="2">
    <source>
        <dbReference type="ARBA" id="ARBA00023242"/>
    </source>
</evidence>
<dbReference type="InterPro" id="IPR000953">
    <property type="entry name" value="Chromo/chromo_shadow_dom"/>
</dbReference>